<keyword evidence="3" id="KW-1006">Bacterial flagellum protein export</keyword>
<comment type="similarity">
    <text evidence="1">Belongs to the type III secretion exporter family.</text>
</comment>
<dbReference type="InterPro" id="IPR029025">
    <property type="entry name" value="T3SS_substrate_exporter_C"/>
</dbReference>
<feature type="transmembrane region" description="Helical" evidence="6">
    <location>
        <begin position="188"/>
        <end position="210"/>
    </location>
</feature>
<evidence type="ECO:0000313" key="8">
    <source>
        <dbReference type="Proteomes" id="UP001355056"/>
    </source>
</evidence>
<feature type="compositionally biased region" description="Basic and acidic residues" evidence="5">
    <location>
        <begin position="1"/>
        <end position="10"/>
    </location>
</feature>
<evidence type="ECO:0000256" key="2">
    <source>
        <dbReference type="ARBA" id="ARBA00021622"/>
    </source>
</evidence>
<sequence>MSQPDQDKTEQPTPYRLQEARKRGEVAKSMDVTGSVVMVAFAAVLALTGAGVAAALALATRRMIGISGNAPSLNGAFTDWVAQVYAPVGQALMPLVLALLIAAVLGNVVQTGPMFTTHPLKPDLKRMNPAQAFKRVFSMRTLWELGKLLAKSLLLVGICALFVWKARALAESVAMTLPQRLGQLALDAFVKASVYVLLVLVLVAVVDLLFSRREFLKRMRMSRRELRDEIKRKDGDPAVKSKQKQQIRELLKKTRALARVQDADVVLTNPTHVAVALQYRPGKMLAPVVLAKGAGMLSRQIRTLAARHRVPMVRVPPLARALYRECEIDGAIPEARYAELAPIYRKLWASQETMNA</sequence>
<dbReference type="PANTHER" id="PTHR30531:SF12">
    <property type="entry name" value="FLAGELLAR BIOSYNTHETIC PROTEIN FLHB"/>
    <property type="match status" value="1"/>
</dbReference>
<feature type="transmembrane region" description="Helical" evidence="6">
    <location>
        <begin position="148"/>
        <end position="168"/>
    </location>
</feature>
<proteinExistence type="inferred from homology"/>
<protein>
    <recommendedName>
        <fullName evidence="2">Flagellar biosynthetic protein FlhB</fullName>
    </recommendedName>
</protein>
<evidence type="ECO:0000313" key="7">
    <source>
        <dbReference type="EMBL" id="MEG3184642.1"/>
    </source>
</evidence>
<dbReference type="InterPro" id="IPR006135">
    <property type="entry name" value="T3SS_substrate_exporter"/>
</dbReference>
<name>A0ABU7Z0E6_9GAMM</name>
<keyword evidence="6" id="KW-0812">Transmembrane</keyword>
<dbReference type="RefSeq" id="WP_332617360.1">
    <property type="nucleotide sequence ID" value="NZ_JAXGFP010000006.1"/>
</dbReference>
<dbReference type="PRINTS" id="PR00950">
    <property type="entry name" value="TYPE3IMSPROT"/>
</dbReference>
<dbReference type="Gene3D" id="3.40.1690.10">
    <property type="entry name" value="secretion proteins EscU"/>
    <property type="match status" value="1"/>
</dbReference>
<evidence type="ECO:0000256" key="6">
    <source>
        <dbReference type="SAM" id="Phobius"/>
    </source>
</evidence>
<evidence type="ECO:0000256" key="4">
    <source>
        <dbReference type="ARBA" id="ARBA00025078"/>
    </source>
</evidence>
<dbReference type="SUPFAM" id="SSF160544">
    <property type="entry name" value="EscU C-terminal domain-like"/>
    <property type="match status" value="1"/>
</dbReference>
<keyword evidence="3" id="KW-0653">Protein transport</keyword>
<gene>
    <name evidence="7" type="ORF">SNE34_11540</name>
</gene>
<dbReference type="EMBL" id="JAXGFP010000006">
    <property type="protein sequence ID" value="MEG3184642.1"/>
    <property type="molecule type" value="Genomic_DNA"/>
</dbReference>
<keyword evidence="3" id="KW-0813">Transport</keyword>
<feature type="transmembrane region" description="Helical" evidence="6">
    <location>
        <begin position="32"/>
        <end position="60"/>
    </location>
</feature>
<dbReference type="Pfam" id="PF01312">
    <property type="entry name" value="Bac_export_2"/>
    <property type="match status" value="1"/>
</dbReference>
<reference evidence="7 8" key="1">
    <citation type="journal article" date="2016" name="Int. J. Syst. Evol. Microbiol.">
        <title>Lysobacter erysipheiresistens sp. nov., an antagonist of powdery mildew, isolated from tobacco-cultivated soil.</title>
        <authorList>
            <person name="Xie B."/>
            <person name="Li T."/>
            <person name="Lin X."/>
            <person name="Wang C.J."/>
            <person name="Chen Y.J."/>
            <person name="Liu W.J."/>
            <person name="Zhao Z.W."/>
        </authorList>
    </citation>
    <scope>NUCLEOTIDE SEQUENCE [LARGE SCALE GENOMIC DNA]</scope>
    <source>
        <strain evidence="7 8">RS-LYSO-3</strain>
    </source>
</reference>
<keyword evidence="8" id="KW-1185">Reference proteome</keyword>
<dbReference type="PANTHER" id="PTHR30531">
    <property type="entry name" value="FLAGELLAR BIOSYNTHETIC PROTEIN FLHB"/>
    <property type="match status" value="1"/>
</dbReference>
<feature type="transmembrane region" description="Helical" evidence="6">
    <location>
        <begin position="80"/>
        <end position="105"/>
    </location>
</feature>
<evidence type="ECO:0000256" key="1">
    <source>
        <dbReference type="ARBA" id="ARBA00010690"/>
    </source>
</evidence>
<organism evidence="7 8">
    <name type="scientific">Novilysobacter erysipheiresistens</name>
    <dbReference type="NCBI Taxonomy" id="1749332"/>
    <lineage>
        <taxon>Bacteria</taxon>
        <taxon>Pseudomonadati</taxon>
        <taxon>Pseudomonadota</taxon>
        <taxon>Gammaproteobacteria</taxon>
        <taxon>Lysobacterales</taxon>
        <taxon>Lysobacteraceae</taxon>
        <taxon>Novilysobacter</taxon>
    </lineage>
</organism>
<comment type="caution">
    <text evidence="7">The sequence shown here is derived from an EMBL/GenBank/DDBJ whole genome shotgun (WGS) entry which is preliminary data.</text>
</comment>
<accession>A0ABU7Z0E6</accession>
<evidence type="ECO:0000256" key="3">
    <source>
        <dbReference type="ARBA" id="ARBA00023225"/>
    </source>
</evidence>
<comment type="function">
    <text evidence="4">Required for formation of the rod structure in the basal body of the flagellar apparatus. Together with FliI and FliH, may constitute the export apparatus of flagellin.</text>
</comment>
<feature type="region of interest" description="Disordered" evidence="5">
    <location>
        <begin position="1"/>
        <end position="22"/>
    </location>
</feature>
<evidence type="ECO:0000256" key="5">
    <source>
        <dbReference type="SAM" id="MobiDB-lite"/>
    </source>
</evidence>
<keyword evidence="6" id="KW-1133">Transmembrane helix</keyword>
<dbReference type="Proteomes" id="UP001355056">
    <property type="component" value="Unassembled WGS sequence"/>
</dbReference>
<keyword evidence="6" id="KW-0472">Membrane</keyword>